<dbReference type="OrthoDB" id="3261737at2759"/>
<keyword evidence="5" id="KW-0444">Lipid biosynthesis</keyword>
<dbReference type="Gene3D" id="3.40.50.450">
    <property type="match status" value="1"/>
</dbReference>
<dbReference type="GO" id="GO:0003872">
    <property type="term" value="F:6-phosphofructokinase activity"/>
    <property type="evidence" value="ECO:0007669"/>
    <property type="project" value="InterPro"/>
</dbReference>
<dbReference type="InterPro" id="IPR016102">
    <property type="entry name" value="Succinyl-CoA_synth-like"/>
</dbReference>
<dbReference type="PROSITE" id="PS00399">
    <property type="entry name" value="SUCCINYL_COA_LIG_2"/>
    <property type="match status" value="1"/>
</dbReference>
<dbReference type="FunFam" id="1.10.230.10:FF:000005">
    <property type="entry name" value="ATP-citrate synthase subunit 1"/>
    <property type="match status" value="1"/>
</dbReference>
<evidence type="ECO:0000259" key="16">
    <source>
        <dbReference type="Pfam" id="PF00549"/>
    </source>
</evidence>
<keyword evidence="10" id="KW-0067">ATP-binding</keyword>
<comment type="caution">
    <text evidence="18">The sequence shown here is derived from an EMBL/GenBank/DDBJ whole genome shotgun (WGS) entry which is preliminary data.</text>
</comment>
<comment type="similarity">
    <text evidence="14">Belongs to the succinate/malate CoA ligase alpha subunit family.</text>
</comment>
<comment type="cofactor">
    <cofactor evidence="1">
        <name>Mg(2+)</name>
        <dbReference type="ChEBI" id="CHEBI:18420"/>
    </cofactor>
</comment>
<sequence length="1628" mass="175933">MAVREVSLHDSFRLLRGHLQSFLDDASARRNSERLVAWVPETAPVAPEEPFRWTFASSGSCTVLPDHLQSLDALTAAGLVGKDLDEAGIRTWLADKAGKECAVGRVRGLPSHWTVVQDGNCPLRDNEQPLLISSVREGENVTYLQKSVVVPLYEEGQAETLAAQDVLVVALVMFCRQLHITDLEIRLCRAGDKVCITWAALQLDETAGYLCAERWGNCRFPVGFGRPELPEEKAVHDLDARTGASLKFTLLNRQGRVWTLVAGGGASVVYTDTICEYGYAKELANYGEYSGDPPEEFVYEYAKVILGVMTSSPEPHGKILLIGGGVANFTDVASTFKGLVKALKEFGSALKACGTTVWVRRGGPNYSEGLTNMRKACEDIGIPAHVYGPEAHLTSIVRDALLEKAKDASMPVPDVKIRQVDSAKRQRRGSNSLMQFTLETQAFVYGMQTKAVQRMLDFDTLCGRKTPSVAAMVNPTGEATFEKFMFGSADVLIPVYTSLEDAVDKHGKTPKMLVNFASFRSVFTATMDALKFASVIKTHAIIAEGVPEALTRRIHYEAEKVGVAVIGPATVGGMMPGRFRIGNAGGAVENLLLAKLYRPGSVGYTTKSGGMSNELNNIVALNTDGMREGIAIGGDRWPGLRFLDVLLRFEADPDVKMMVLLGEVGGREEFLVAEALQDGRITKPLVAWCCGTAAEAFDYDVQFGHAGARARAADETAGSKNRALAQAGAHVPRSFDEFGDLIALVYQALVKAGSIVVASEPPVPKLPSDYESLRKKGMVRKPANFVCSISDDRGAEPTYAGVPISEIAKDEELGIGGAISLLWFRKRLPRYVSKFIELCVVATADHGPCVSGAHNTIVAARAGKDLVSSLISGLATIGPRFGGALDDAARMFASALDGGLTAAEFVEKCKQDKTVIMGIGHRVKSLDNPDARVVLIKEYAKAHFSATPLLDFALAVEQITTRKKANLILNVDGCIAVCFVDLLRGCGAFTRSEADELVSNGVLNGLFVSSRTIGLVGHFLDQRRLKQPLYRHPYDDVTYLTGGNGLLLRSNSEHYPVAGAALNQGQKFLRRPIDKVLRAGDAGRPPCWCETGESRKQPELPRQTAPRHPLSGEELVVAMPKKRRALGQRREAPRIMLTLSCLSFALPLPRGVFQGYAAETDRKLQKTRALSPRALAMASLLSDSADLRRCHLATWQDDEPGSVDEPAVNKVSNPMARAFPDMSFINSSEMVVGNIIQNSDPDSQKPNPLLSSGCLRANAARQLFWEPNKVKAAVVTCGGLCPGLNSIIRGVTKCLWNEYGVREILGITAGYNGLSDPETHPPVKLTEEMVRDIHMKGGSIIKAARGGFDAEKICDNLQRLGITVLFLVGGDGTQFAGHLLYEAARKRCLAVSIVGIPKSIDNDVVLFDRTFGFDTAVAKASEVIRNALVEASSCDRGVGIVKLMGRDSGFVAMHAATAADVVDLCMIPEVKVDMKDVIEHVDATLAKKKYMVIAVAEGAGQELVSTGKQDDTGHTVYGDIGVFLKDTLNKHLKASGGRTFYIDPSYIIRSVPITPNDHIYCVRLANDAVHTAMRGYTGVCVGAMHNVVCMLPSRLIASGKKKVRPHSTSWQGCVQTCNMPAALSGLGV</sequence>
<dbReference type="SUPFAM" id="SSF52210">
    <property type="entry name" value="Succinyl-CoA synthetase domains"/>
    <property type="match status" value="1"/>
</dbReference>
<dbReference type="InterPro" id="IPR032263">
    <property type="entry name" value="Citrate-bd"/>
</dbReference>
<dbReference type="FunFam" id="3.40.50.261:FF:000003">
    <property type="entry name" value="ATP-citrate synthase subunit"/>
    <property type="match status" value="1"/>
</dbReference>
<organism evidence="18 19">
    <name type="scientific">Symbiodinium microadriaticum</name>
    <name type="common">Dinoflagellate</name>
    <name type="synonym">Zooxanthella microadriatica</name>
    <dbReference type="NCBI Taxonomy" id="2951"/>
    <lineage>
        <taxon>Eukaryota</taxon>
        <taxon>Sar</taxon>
        <taxon>Alveolata</taxon>
        <taxon>Dinophyceae</taxon>
        <taxon>Suessiales</taxon>
        <taxon>Symbiodiniaceae</taxon>
        <taxon>Symbiodinium</taxon>
    </lineage>
</organism>
<dbReference type="EMBL" id="LSRX01000898">
    <property type="protein sequence ID" value="OLP86804.1"/>
    <property type="molecule type" value="Genomic_DNA"/>
</dbReference>
<dbReference type="SUPFAM" id="SSF51735">
    <property type="entry name" value="NAD(P)-binding Rossmann-fold domains"/>
    <property type="match status" value="1"/>
</dbReference>
<dbReference type="InterPro" id="IPR036291">
    <property type="entry name" value="NAD(P)-bd_dom_sf"/>
</dbReference>
<keyword evidence="6" id="KW-0808">Transferase</keyword>
<evidence type="ECO:0000256" key="9">
    <source>
        <dbReference type="ARBA" id="ARBA00022777"/>
    </source>
</evidence>
<evidence type="ECO:0000256" key="5">
    <source>
        <dbReference type="ARBA" id="ARBA00022516"/>
    </source>
</evidence>
<dbReference type="Gene3D" id="1.10.580.10">
    <property type="entry name" value="Citrate Synthase, domain 1"/>
    <property type="match status" value="1"/>
</dbReference>
<dbReference type="InterPro" id="IPR002020">
    <property type="entry name" value="Citrate_synthase"/>
</dbReference>
<evidence type="ECO:0000259" key="15">
    <source>
        <dbReference type="Pfam" id="PF00365"/>
    </source>
</evidence>
<evidence type="ECO:0000256" key="3">
    <source>
        <dbReference type="ARBA" id="ARBA00012639"/>
    </source>
</evidence>
<dbReference type="PRINTS" id="PR00476">
    <property type="entry name" value="PHFRCTKINASE"/>
</dbReference>
<keyword evidence="7" id="KW-0479">Metal-binding</keyword>
<dbReference type="Pfam" id="PF00549">
    <property type="entry name" value="Ligase_CoA"/>
    <property type="match status" value="1"/>
</dbReference>
<dbReference type="UniPathway" id="UPA00109">
    <property type="reaction ID" value="UER00182"/>
</dbReference>
<comment type="catalytic activity">
    <reaction evidence="13">
        <text>oxaloacetate + acetyl-CoA + ADP + phosphate = citrate + ATP + CoA</text>
        <dbReference type="Rhea" id="RHEA:21160"/>
        <dbReference type="ChEBI" id="CHEBI:16452"/>
        <dbReference type="ChEBI" id="CHEBI:16947"/>
        <dbReference type="ChEBI" id="CHEBI:30616"/>
        <dbReference type="ChEBI" id="CHEBI:43474"/>
        <dbReference type="ChEBI" id="CHEBI:57287"/>
        <dbReference type="ChEBI" id="CHEBI:57288"/>
        <dbReference type="ChEBI" id="CHEBI:456216"/>
        <dbReference type="EC" id="2.3.3.8"/>
    </reaction>
</comment>
<evidence type="ECO:0000256" key="10">
    <source>
        <dbReference type="ARBA" id="ARBA00022840"/>
    </source>
</evidence>
<dbReference type="SUPFAM" id="SSF53784">
    <property type="entry name" value="Phosphofructokinase"/>
    <property type="match status" value="1"/>
</dbReference>
<dbReference type="GO" id="GO:0006085">
    <property type="term" value="P:acetyl-CoA biosynthetic process"/>
    <property type="evidence" value="ECO:0007669"/>
    <property type="project" value="TreeGrafter"/>
</dbReference>
<evidence type="ECO:0000259" key="17">
    <source>
        <dbReference type="Pfam" id="PF16114"/>
    </source>
</evidence>
<dbReference type="InterPro" id="IPR016142">
    <property type="entry name" value="Citrate_synth-like_lrg_a-sub"/>
</dbReference>
<dbReference type="InterPro" id="IPR022953">
    <property type="entry name" value="ATP_PFK"/>
</dbReference>
<keyword evidence="12" id="KW-0443">Lipid metabolism</keyword>
<dbReference type="Gene3D" id="3.40.50.261">
    <property type="entry name" value="Succinyl-CoA synthetase domains"/>
    <property type="match status" value="2"/>
</dbReference>
<protein>
    <recommendedName>
        <fullName evidence="3">ATP citrate synthase</fullName>
        <ecNumber evidence="3">2.3.3.8</ecNumber>
    </recommendedName>
</protein>
<dbReference type="PANTHER" id="PTHR23118:SF42">
    <property type="entry name" value="ATP-CITRATE SYNTHASE"/>
    <property type="match status" value="1"/>
</dbReference>
<proteinExistence type="inferred from homology"/>
<keyword evidence="19" id="KW-1185">Reference proteome</keyword>
<dbReference type="InterPro" id="IPR000023">
    <property type="entry name" value="Phosphofructokinase_dom"/>
</dbReference>
<comment type="subcellular location">
    <subcellularLocation>
        <location evidence="2">Cytoplasm</location>
    </subcellularLocation>
</comment>
<dbReference type="PANTHER" id="PTHR23118">
    <property type="entry name" value="ATP-CITRATE SYNTHASE"/>
    <property type="match status" value="1"/>
</dbReference>
<evidence type="ECO:0000256" key="12">
    <source>
        <dbReference type="ARBA" id="ARBA00023098"/>
    </source>
</evidence>
<dbReference type="InterPro" id="IPR016143">
    <property type="entry name" value="Citrate_synth-like_sm_a-sub"/>
</dbReference>
<name>A0A1Q9CV53_SYMMI</name>
<dbReference type="Pfam" id="PF00365">
    <property type="entry name" value="PFK"/>
    <property type="match status" value="1"/>
</dbReference>
<keyword evidence="9" id="KW-0418">Kinase</keyword>
<keyword evidence="4" id="KW-0963">Cytoplasm</keyword>
<dbReference type="InterPro" id="IPR017440">
    <property type="entry name" value="Cit_synth/succinyl-CoA_lig_AS"/>
</dbReference>
<evidence type="ECO:0000256" key="2">
    <source>
        <dbReference type="ARBA" id="ARBA00004496"/>
    </source>
</evidence>
<dbReference type="GO" id="GO:0046872">
    <property type="term" value="F:metal ion binding"/>
    <property type="evidence" value="ECO:0007669"/>
    <property type="project" value="UniProtKB-KW"/>
</dbReference>
<dbReference type="InterPro" id="IPR005811">
    <property type="entry name" value="SUCC_ACL_C"/>
</dbReference>
<dbReference type="GO" id="GO:0005524">
    <property type="term" value="F:ATP binding"/>
    <property type="evidence" value="ECO:0007669"/>
    <property type="project" value="UniProtKB-KW"/>
</dbReference>
<reference evidence="18 19" key="1">
    <citation type="submission" date="2016-02" db="EMBL/GenBank/DDBJ databases">
        <title>Genome analysis of coral dinoflagellate symbionts highlights evolutionary adaptations to a symbiotic lifestyle.</title>
        <authorList>
            <person name="Aranda M."/>
            <person name="Li Y."/>
            <person name="Liew Y.J."/>
            <person name="Baumgarten S."/>
            <person name="Simakov O."/>
            <person name="Wilson M."/>
            <person name="Piel J."/>
            <person name="Ashoor H."/>
            <person name="Bougouffa S."/>
            <person name="Bajic V.B."/>
            <person name="Ryu T."/>
            <person name="Ravasi T."/>
            <person name="Bayer T."/>
            <person name="Micklem G."/>
            <person name="Kim H."/>
            <person name="Bhak J."/>
            <person name="Lajeunesse T.C."/>
            <person name="Voolstra C.R."/>
        </authorList>
    </citation>
    <scope>NUCLEOTIDE SEQUENCE [LARGE SCALE GENOMIC DNA]</scope>
    <source>
        <strain evidence="18 19">CCMP2467</strain>
    </source>
</reference>
<evidence type="ECO:0000256" key="11">
    <source>
        <dbReference type="ARBA" id="ARBA00022842"/>
    </source>
</evidence>
<dbReference type="Gene3D" id="1.10.230.10">
    <property type="entry name" value="Cytochrome P450-Terp, domain 2"/>
    <property type="match status" value="1"/>
</dbReference>
<dbReference type="GO" id="GO:0006633">
    <property type="term" value="P:fatty acid biosynthetic process"/>
    <property type="evidence" value="ECO:0007669"/>
    <property type="project" value="TreeGrafter"/>
</dbReference>
<evidence type="ECO:0000313" key="18">
    <source>
        <dbReference type="EMBL" id="OLP86804.1"/>
    </source>
</evidence>
<accession>A0A1Q9CV53</accession>
<feature type="domain" description="ATP-citrate synthase/succinyl-CoA ligase C-terminal" evidence="16">
    <location>
        <begin position="607"/>
        <end position="729"/>
    </location>
</feature>
<dbReference type="Gene3D" id="3.40.50.720">
    <property type="entry name" value="NAD(P)-binding Rossmann-like Domain"/>
    <property type="match status" value="1"/>
</dbReference>
<evidence type="ECO:0000256" key="13">
    <source>
        <dbReference type="ARBA" id="ARBA00047593"/>
    </source>
</evidence>
<keyword evidence="8" id="KW-0547">Nucleotide-binding</keyword>
<evidence type="ECO:0000256" key="4">
    <source>
        <dbReference type="ARBA" id="ARBA00022490"/>
    </source>
</evidence>
<dbReference type="SUPFAM" id="SSF48256">
    <property type="entry name" value="Citrate synthase"/>
    <property type="match status" value="1"/>
</dbReference>
<dbReference type="InterPro" id="IPR035966">
    <property type="entry name" value="PKF_sf"/>
</dbReference>
<evidence type="ECO:0000313" key="19">
    <source>
        <dbReference type="Proteomes" id="UP000186817"/>
    </source>
</evidence>
<dbReference type="GO" id="GO:0006002">
    <property type="term" value="P:fructose 6-phosphate metabolic process"/>
    <property type="evidence" value="ECO:0007669"/>
    <property type="project" value="InterPro"/>
</dbReference>
<feature type="domain" description="Phosphofructokinase" evidence="15">
    <location>
        <begin position="1272"/>
        <end position="1570"/>
    </location>
</feature>
<dbReference type="Pfam" id="PF16114">
    <property type="entry name" value="Citrate_bind"/>
    <property type="match status" value="1"/>
</dbReference>
<evidence type="ECO:0000256" key="6">
    <source>
        <dbReference type="ARBA" id="ARBA00022679"/>
    </source>
</evidence>
<dbReference type="FunFam" id="3.40.50.261:FF:000008">
    <property type="entry name" value="ATP-citrate synthase alpha chain protein"/>
    <property type="match status" value="1"/>
</dbReference>
<keyword evidence="11" id="KW-0460">Magnesium</keyword>
<dbReference type="GO" id="GO:0003878">
    <property type="term" value="F:ATP citrate synthase activity"/>
    <property type="evidence" value="ECO:0007669"/>
    <property type="project" value="UniProtKB-EC"/>
</dbReference>
<dbReference type="EC" id="2.3.3.8" evidence="3"/>
<evidence type="ECO:0000256" key="14">
    <source>
        <dbReference type="ARBA" id="ARBA00060724"/>
    </source>
</evidence>
<dbReference type="InterPro" id="IPR036969">
    <property type="entry name" value="Citrate_synthase_sf"/>
</dbReference>
<evidence type="ECO:0000256" key="8">
    <source>
        <dbReference type="ARBA" id="ARBA00022741"/>
    </source>
</evidence>
<dbReference type="Pfam" id="PF00285">
    <property type="entry name" value="Citrate_synt"/>
    <property type="match status" value="1"/>
</dbReference>
<feature type="domain" description="ATP-citrate synthase citrate-binding" evidence="17">
    <location>
        <begin position="228"/>
        <end position="401"/>
    </location>
</feature>
<gene>
    <name evidence="18" type="primary">Acly</name>
    <name evidence="18" type="ORF">AK812_SmicGene32048</name>
</gene>
<evidence type="ECO:0000256" key="1">
    <source>
        <dbReference type="ARBA" id="ARBA00001946"/>
    </source>
</evidence>
<dbReference type="Proteomes" id="UP000186817">
    <property type="component" value="Unassembled WGS sequence"/>
</dbReference>
<dbReference type="GO" id="GO:0005829">
    <property type="term" value="C:cytosol"/>
    <property type="evidence" value="ECO:0007669"/>
    <property type="project" value="TreeGrafter"/>
</dbReference>
<dbReference type="NCBIfam" id="NF005301">
    <property type="entry name" value="PRK06830.1"/>
    <property type="match status" value="1"/>
</dbReference>
<evidence type="ECO:0000256" key="7">
    <source>
        <dbReference type="ARBA" id="ARBA00022723"/>
    </source>
</evidence>
<dbReference type="CDD" id="cd06100">
    <property type="entry name" value="CCL_ACL-C"/>
    <property type="match status" value="1"/>
</dbReference>